<organism evidence="2 3">
    <name type="scientific">Passalora fulva</name>
    <name type="common">Tomato leaf mold</name>
    <name type="synonym">Cladosporium fulvum</name>
    <dbReference type="NCBI Taxonomy" id="5499"/>
    <lineage>
        <taxon>Eukaryota</taxon>
        <taxon>Fungi</taxon>
        <taxon>Dikarya</taxon>
        <taxon>Ascomycota</taxon>
        <taxon>Pezizomycotina</taxon>
        <taxon>Dothideomycetes</taxon>
        <taxon>Dothideomycetidae</taxon>
        <taxon>Mycosphaerellales</taxon>
        <taxon>Mycosphaerellaceae</taxon>
        <taxon>Fulvia</taxon>
    </lineage>
</organism>
<protein>
    <submittedName>
        <fullName evidence="2">Uncharacterized protein</fullName>
    </submittedName>
</protein>
<dbReference type="GeneID" id="71992984"/>
<accession>A0A9Q8PJQ1</accession>
<sequence>MDVEAITRSFKWLVQEELEQLSTNLDNELFRRRFQGIKPTNTVTSHSKLAPSAPARRPEPPVPSSRLRLSPSDMGGASIDAVRSGIRSALVPNLAKG</sequence>
<feature type="region of interest" description="Disordered" evidence="1">
    <location>
        <begin position="40"/>
        <end position="78"/>
    </location>
</feature>
<evidence type="ECO:0000256" key="1">
    <source>
        <dbReference type="SAM" id="MobiDB-lite"/>
    </source>
</evidence>
<dbReference type="RefSeq" id="XP_047768111.1">
    <property type="nucleotide sequence ID" value="XM_047912254.1"/>
</dbReference>
<reference evidence="2" key="2">
    <citation type="journal article" date="2022" name="Microb. Genom.">
        <title>A chromosome-scale genome assembly of the tomato pathogen Cladosporium fulvum reveals a compartmentalized genome architecture and the presence of a dispensable chromosome.</title>
        <authorList>
            <person name="Zaccaron A.Z."/>
            <person name="Chen L.H."/>
            <person name="Samaras A."/>
            <person name="Stergiopoulos I."/>
        </authorList>
    </citation>
    <scope>NUCLEOTIDE SEQUENCE</scope>
    <source>
        <strain evidence="2">Race5_Kim</strain>
    </source>
</reference>
<name>A0A9Q8PJQ1_PASFU</name>
<reference evidence="2" key="1">
    <citation type="submission" date="2021-12" db="EMBL/GenBank/DDBJ databases">
        <authorList>
            <person name="Zaccaron A."/>
            <person name="Stergiopoulos I."/>
        </authorList>
    </citation>
    <scope>NUCLEOTIDE SEQUENCE</scope>
    <source>
        <strain evidence="2">Race5_Kim</strain>
    </source>
</reference>
<proteinExistence type="predicted"/>
<gene>
    <name evidence="2" type="ORF">CLAFUR5_13106</name>
</gene>
<dbReference type="Proteomes" id="UP000756132">
    <property type="component" value="Chromosome 11"/>
</dbReference>
<evidence type="ECO:0000313" key="3">
    <source>
        <dbReference type="Proteomes" id="UP000756132"/>
    </source>
</evidence>
<keyword evidence="3" id="KW-1185">Reference proteome</keyword>
<dbReference type="AlphaFoldDB" id="A0A9Q8PJQ1"/>
<dbReference type="EMBL" id="CP090173">
    <property type="protein sequence ID" value="UJO23745.1"/>
    <property type="molecule type" value="Genomic_DNA"/>
</dbReference>
<evidence type="ECO:0000313" key="2">
    <source>
        <dbReference type="EMBL" id="UJO23745.1"/>
    </source>
</evidence>
<dbReference type="KEGG" id="ffu:CLAFUR5_13106"/>